<gene>
    <name evidence="3" type="ORF">E6O75_ATG04168</name>
</gene>
<name>A0A4Z1P730_9PEZI</name>
<evidence type="ECO:0000313" key="3">
    <source>
        <dbReference type="EMBL" id="TID24963.1"/>
    </source>
</evidence>
<dbReference type="GO" id="GO:0006508">
    <property type="term" value="P:proteolysis"/>
    <property type="evidence" value="ECO:0007669"/>
    <property type="project" value="InterPro"/>
</dbReference>
<dbReference type="GO" id="GO:0004222">
    <property type="term" value="F:metalloendopeptidase activity"/>
    <property type="evidence" value="ECO:0007669"/>
    <property type="project" value="InterPro"/>
</dbReference>
<comment type="caution">
    <text evidence="3">The sequence shown here is derived from an EMBL/GenBank/DDBJ whole genome shotgun (WGS) entry which is preliminary data.</text>
</comment>
<evidence type="ECO:0000256" key="1">
    <source>
        <dbReference type="SAM" id="MobiDB-lite"/>
    </source>
</evidence>
<accession>A0A4Z1P730</accession>
<feature type="domain" description="Peptidase metallopeptidase" evidence="2">
    <location>
        <begin position="194"/>
        <end position="353"/>
    </location>
</feature>
<proteinExistence type="predicted"/>
<feature type="region of interest" description="Disordered" evidence="1">
    <location>
        <begin position="1"/>
        <end position="30"/>
    </location>
</feature>
<feature type="compositionally biased region" description="Basic and acidic residues" evidence="1">
    <location>
        <begin position="15"/>
        <end position="24"/>
    </location>
</feature>
<dbReference type="GO" id="GO:0008270">
    <property type="term" value="F:zinc ion binding"/>
    <property type="evidence" value="ECO:0007669"/>
    <property type="project" value="InterPro"/>
</dbReference>
<dbReference type="EMBL" id="SNSC02000004">
    <property type="protein sequence ID" value="TID24963.1"/>
    <property type="molecule type" value="Genomic_DNA"/>
</dbReference>
<dbReference type="Proteomes" id="UP000298493">
    <property type="component" value="Unassembled WGS sequence"/>
</dbReference>
<feature type="compositionally biased region" description="Polar residues" evidence="1">
    <location>
        <begin position="1"/>
        <end position="13"/>
    </location>
</feature>
<evidence type="ECO:0000313" key="4">
    <source>
        <dbReference type="Proteomes" id="UP000298493"/>
    </source>
</evidence>
<dbReference type="Gene3D" id="3.40.390.10">
    <property type="entry name" value="Collagenase (Catalytic Domain)"/>
    <property type="match status" value="1"/>
</dbReference>
<dbReference type="SUPFAM" id="SSF55486">
    <property type="entry name" value="Metalloproteases ('zincins'), catalytic domain"/>
    <property type="match status" value="1"/>
</dbReference>
<keyword evidence="4" id="KW-1185">Reference proteome</keyword>
<dbReference type="InterPro" id="IPR024079">
    <property type="entry name" value="MetalloPept_cat_dom_sf"/>
</dbReference>
<dbReference type="Pfam" id="PF01400">
    <property type="entry name" value="Astacin"/>
    <property type="match status" value="1"/>
</dbReference>
<protein>
    <submittedName>
        <fullName evidence="3">Peptidase M12</fullName>
    </submittedName>
</protein>
<dbReference type="InterPro" id="IPR006026">
    <property type="entry name" value="Peptidase_Metallo"/>
</dbReference>
<dbReference type="SMART" id="SM00235">
    <property type="entry name" value="ZnMc"/>
    <property type="match status" value="1"/>
</dbReference>
<dbReference type="AlphaFoldDB" id="A0A4Z1P730"/>
<organism evidence="3 4">
    <name type="scientific">Venturia nashicola</name>
    <dbReference type="NCBI Taxonomy" id="86259"/>
    <lineage>
        <taxon>Eukaryota</taxon>
        <taxon>Fungi</taxon>
        <taxon>Dikarya</taxon>
        <taxon>Ascomycota</taxon>
        <taxon>Pezizomycotina</taxon>
        <taxon>Dothideomycetes</taxon>
        <taxon>Pleosporomycetidae</taxon>
        <taxon>Venturiales</taxon>
        <taxon>Venturiaceae</taxon>
        <taxon>Venturia</taxon>
    </lineage>
</organism>
<reference evidence="3 4" key="1">
    <citation type="submission" date="2019-04" db="EMBL/GenBank/DDBJ databases">
        <title>High contiguity whole genome sequence and gene annotation resource for two Venturia nashicola isolates.</title>
        <authorList>
            <person name="Prokchorchik M."/>
            <person name="Won K."/>
            <person name="Lee Y."/>
            <person name="Choi E.D."/>
            <person name="Segonzac C."/>
            <person name="Sohn K.H."/>
        </authorList>
    </citation>
    <scope>NUCLEOTIDE SEQUENCE [LARGE SCALE GENOMIC DNA]</scope>
    <source>
        <strain evidence="3 4">PRI2</strain>
    </source>
</reference>
<sequence>MFFSFTTINSQPTALEEKGNEPRRAWTSRPQQDIQSQLRALGTSHPSAACSIKDFRPQLIDDDQSDNPPLREADEVEYRWTPRNNRKGWHQLDVTPTRTDGKYRVPDQPHPFARLLGISPTISFTPLTCVEHESPATGKADVFYFRRFVGVLSLLSTRSNGMSTQALDTAYWMRLTDCSLSDQEQCQQKALWNMGCLWPNGCTLVVRYMNGSVAQHTFVEKCLLEWESFANIKFHICHENSARSDIQIRFNSDGRNESTIGTSKFQPGAVDLPMLLSLSPNLMDPDVDRRLVLHGFGHALGLHHEHQSPNRPYRIKNEEAYVLYPNQSPQEVDKNMVHVSNGLSIIFPYDPSSIMGYGLAAEIRTCIHDSNKPCNLHLRHPLVLSAGDKRKIAAIYPRPSGRSFDMLLNGSRQQYNITFPQHPMCPPRVILGLEAGEFRHCTVRVWCSFRRYPQLSSILARGKKRLSWSFDAAASGSILSAQV</sequence>
<evidence type="ECO:0000259" key="2">
    <source>
        <dbReference type="SMART" id="SM00235"/>
    </source>
</evidence>
<dbReference type="InterPro" id="IPR001506">
    <property type="entry name" value="Peptidase_M12A"/>
</dbReference>